<sequence length="488" mass="56445">MKSTSTVENTLNASFRYLVRKGLLSQTLYYLVQIFVLQQEQFLLTTFRGFRWMESFVKIFPLIFLVQFELPEFFEQFFANKKMRLDAAGAMNDVKREEFYTNWVFLLCMVVIPAVPYICGFQAKEDSTMFLLSTIIGLVGPFKSSAYSQFGYKQNYICLMTGKMLTVALHYFTLMFIYSFYTRDKDFSTWPSGFAKPAADIVVYIGLLMVLHKGNIFGARISLDESQLIKSSFKLHKNDIKEIGKNVLAFLQFVVFFVSRPVVYLFMAYKVDKLTNTTKRQHSVIDLYLYIFYQQSLSLISKGIHSAIMTVMPTILYNQQFKKMRLLNSYGLLIGFIINEILCALLYMFIDAIFVLFVNKDNDPIIKAYYDAGLHKQLFGKTMFLIGTEVYQNAVITYAYISNKHFIPFIIGTFKIIGGVYFIINIDSSLGQNASYKDAIYYFELLSTVVSFIFCTYAFITLYTDFKDSKAAVKIVAKEVKRDDFMMG</sequence>
<dbReference type="AlphaFoldDB" id="A0AA86PKZ3"/>
<feature type="transmembrane region" description="Helical" evidence="1">
    <location>
        <begin position="201"/>
        <end position="223"/>
    </location>
</feature>
<reference evidence="2" key="1">
    <citation type="submission" date="2023-06" db="EMBL/GenBank/DDBJ databases">
        <authorList>
            <person name="Kurt Z."/>
        </authorList>
    </citation>
    <scope>NUCLEOTIDE SEQUENCE</scope>
</reference>
<evidence type="ECO:0000313" key="3">
    <source>
        <dbReference type="EMBL" id="CAL5993429.1"/>
    </source>
</evidence>
<name>A0AA86PKZ3_9EUKA</name>
<reference evidence="3 4" key="2">
    <citation type="submission" date="2024-07" db="EMBL/GenBank/DDBJ databases">
        <authorList>
            <person name="Akdeniz Z."/>
        </authorList>
    </citation>
    <scope>NUCLEOTIDE SEQUENCE [LARGE SCALE GENOMIC DNA]</scope>
</reference>
<evidence type="ECO:0000313" key="2">
    <source>
        <dbReference type="EMBL" id="CAI9941925.1"/>
    </source>
</evidence>
<dbReference type="EMBL" id="CAXDID020000030">
    <property type="protein sequence ID" value="CAL5993429.1"/>
    <property type="molecule type" value="Genomic_DNA"/>
</dbReference>
<evidence type="ECO:0000313" key="4">
    <source>
        <dbReference type="Proteomes" id="UP001642409"/>
    </source>
</evidence>
<proteinExistence type="predicted"/>
<keyword evidence="1" id="KW-0472">Membrane</keyword>
<feature type="transmembrane region" description="Helical" evidence="1">
    <location>
        <begin position="99"/>
        <end position="118"/>
    </location>
</feature>
<feature type="transmembrane region" description="Helical" evidence="1">
    <location>
        <begin position="287"/>
        <end position="311"/>
    </location>
</feature>
<protein>
    <submittedName>
        <fullName evidence="3">Hypothetical_protein</fullName>
    </submittedName>
</protein>
<organism evidence="2">
    <name type="scientific">Hexamita inflata</name>
    <dbReference type="NCBI Taxonomy" id="28002"/>
    <lineage>
        <taxon>Eukaryota</taxon>
        <taxon>Metamonada</taxon>
        <taxon>Diplomonadida</taxon>
        <taxon>Hexamitidae</taxon>
        <taxon>Hexamitinae</taxon>
        <taxon>Hexamita</taxon>
    </lineage>
</organism>
<keyword evidence="1" id="KW-1133">Transmembrane helix</keyword>
<evidence type="ECO:0000256" key="1">
    <source>
        <dbReference type="SAM" id="Phobius"/>
    </source>
</evidence>
<dbReference type="EMBL" id="CATOUU010000697">
    <property type="protein sequence ID" value="CAI9941925.1"/>
    <property type="molecule type" value="Genomic_DNA"/>
</dbReference>
<feature type="transmembrane region" description="Helical" evidence="1">
    <location>
        <begin position="439"/>
        <end position="460"/>
    </location>
</feature>
<feature type="transmembrane region" description="Helical" evidence="1">
    <location>
        <begin position="164"/>
        <end position="181"/>
    </location>
</feature>
<feature type="transmembrane region" description="Helical" evidence="1">
    <location>
        <begin position="243"/>
        <end position="267"/>
    </location>
</feature>
<comment type="caution">
    <text evidence="2">The sequence shown here is derived from an EMBL/GenBank/DDBJ whole genome shotgun (WGS) entry which is preliminary data.</text>
</comment>
<gene>
    <name evidence="3" type="ORF">HINF_LOCUS13060</name>
    <name evidence="2" type="ORF">HINF_LOCUS29570</name>
</gene>
<feature type="transmembrane region" description="Helical" evidence="1">
    <location>
        <begin position="130"/>
        <end position="152"/>
    </location>
</feature>
<feature type="transmembrane region" description="Helical" evidence="1">
    <location>
        <begin position="332"/>
        <end position="358"/>
    </location>
</feature>
<dbReference type="Proteomes" id="UP001642409">
    <property type="component" value="Unassembled WGS sequence"/>
</dbReference>
<keyword evidence="1" id="KW-0812">Transmembrane</keyword>
<keyword evidence="4" id="KW-1185">Reference proteome</keyword>
<feature type="transmembrane region" description="Helical" evidence="1">
    <location>
        <begin position="406"/>
        <end position="424"/>
    </location>
</feature>
<accession>A0AA86PKZ3</accession>